<dbReference type="RefSeq" id="WP_155474645.1">
    <property type="nucleotide sequence ID" value="NZ_WNKU01000001.1"/>
</dbReference>
<evidence type="ECO:0000313" key="1">
    <source>
        <dbReference type="EMBL" id="MTV47531.1"/>
    </source>
</evidence>
<proteinExistence type="predicted"/>
<keyword evidence="2" id="KW-1185">Reference proteome</keyword>
<evidence type="ECO:0000313" key="2">
    <source>
        <dbReference type="Proteomes" id="UP000430670"/>
    </source>
</evidence>
<dbReference type="AlphaFoldDB" id="A0A6I3SGB1"/>
<dbReference type="InterPro" id="IPR003749">
    <property type="entry name" value="ThiS/MoaD-like"/>
</dbReference>
<organism evidence="1 2">
    <name type="scientific">Heliobacterium mobile</name>
    <name type="common">Heliobacillus mobilis</name>
    <dbReference type="NCBI Taxonomy" id="28064"/>
    <lineage>
        <taxon>Bacteria</taxon>
        <taxon>Bacillati</taxon>
        <taxon>Bacillota</taxon>
        <taxon>Clostridia</taxon>
        <taxon>Eubacteriales</taxon>
        <taxon>Heliobacteriaceae</taxon>
        <taxon>Heliobacterium</taxon>
    </lineage>
</organism>
<sequence length="66" mass="7378">MHVTVNGEVVELSESTPLLDYLISRNLNPAVLVVEYNRKILHRDRWSQIQIGDGDTLEILSFVGGG</sequence>
<dbReference type="PANTHER" id="PTHR34472">
    <property type="entry name" value="SULFUR CARRIER PROTEIN THIS"/>
    <property type="match status" value="1"/>
</dbReference>
<gene>
    <name evidence="1" type="primary">thiS</name>
    <name evidence="1" type="ORF">GJ688_00880</name>
</gene>
<dbReference type="InterPro" id="IPR010035">
    <property type="entry name" value="Thi_S"/>
</dbReference>
<protein>
    <submittedName>
        <fullName evidence="1">Sulfur carrier protein ThiS</fullName>
    </submittedName>
</protein>
<accession>A0A6I3SGB1</accession>
<reference evidence="1 2" key="1">
    <citation type="submission" date="2019-11" db="EMBL/GenBank/DDBJ databases">
        <title>Whole-genome sequence of a the green, strictly anaerobic photosynthetic bacterium Heliobacillus mobilis DSM 6151.</title>
        <authorList>
            <person name="Kyndt J.A."/>
            <person name="Meyer T.E."/>
        </authorList>
    </citation>
    <scope>NUCLEOTIDE SEQUENCE [LARGE SCALE GENOMIC DNA]</scope>
    <source>
        <strain evidence="1 2">DSM 6151</strain>
    </source>
</reference>
<dbReference type="PANTHER" id="PTHR34472:SF1">
    <property type="entry name" value="SULFUR CARRIER PROTEIN THIS"/>
    <property type="match status" value="1"/>
</dbReference>
<dbReference type="Pfam" id="PF02597">
    <property type="entry name" value="ThiS"/>
    <property type="match status" value="1"/>
</dbReference>
<dbReference type="InterPro" id="IPR016155">
    <property type="entry name" value="Mopterin_synth/thiamin_S_b"/>
</dbReference>
<dbReference type="CDD" id="cd00565">
    <property type="entry name" value="Ubl_ThiS"/>
    <property type="match status" value="1"/>
</dbReference>
<comment type="caution">
    <text evidence="1">The sequence shown here is derived from an EMBL/GenBank/DDBJ whole genome shotgun (WGS) entry which is preliminary data.</text>
</comment>
<dbReference type="Proteomes" id="UP000430670">
    <property type="component" value="Unassembled WGS sequence"/>
</dbReference>
<dbReference type="OrthoDB" id="9810692at2"/>
<name>A0A6I3SGB1_HELMO</name>
<dbReference type="EMBL" id="WNKU01000001">
    <property type="protein sequence ID" value="MTV47531.1"/>
    <property type="molecule type" value="Genomic_DNA"/>
</dbReference>
<dbReference type="Gene3D" id="3.10.20.30">
    <property type="match status" value="1"/>
</dbReference>
<dbReference type="NCBIfam" id="TIGR01683">
    <property type="entry name" value="thiS"/>
    <property type="match status" value="1"/>
</dbReference>
<dbReference type="SUPFAM" id="SSF54285">
    <property type="entry name" value="MoaD/ThiS"/>
    <property type="match status" value="1"/>
</dbReference>
<dbReference type="InterPro" id="IPR012675">
    <property type="entry name" value="Beta-grasp_dom_sf"/>
</dbReference>